<feature type="signal peptide" evidence="1">
    <location>
        <begin position="1"/>
        <end position="22"/>
    </location>
</feature>
<keyword evidence="1" id="KW-0732">Signal</keyword>
<name>A0ABN1CNB4_9BURK</name>
<dbReference type="Proteomes" id="UP001501706">
    <property type="component" value="Unassembled WGS sequence"/>
</dbReference>
<reference evidence="2 3" key="1">
    <citation type="journal article" date="2019" name="Int. J. Syst. Evol. Microbiol.">
        <title>The Global Catalogue of Microorganisms (GCM) 10K type strain sequencing project: providing services to taxonomists for standard genome sequencing and annotation.</title>
        <authorList>
            <consortium name="The Broad Institute Genomics Platform"/>
            <consortium name="The Broad Institute Genome Sequencing Center for Infectious Disease"/>
            <person name="Wu L."/>
            <person name="Ma J."/>
        </authorList>
    </citation>
    <scope>NUCLEOTIDE SEQUENCE [LARGE SCALE GENOMIC DNA]</scope>
    <source>
        <strain evidence="2 3">JCM 14330</strain>
    </source>
</reference>
<accession>A0ABN1CNB4</accession>
<gene>
    <name evidence="2" type="ORF">GCM10009097_44460</name>
</gene>
<organism evidence="2 3">
    <name type="scientific">Pigmentiphaga daeguensis</name>
    <dbReference type="NCBI Taxonomy" id="414049"/>
    <lineage>
        <taxon>Bacteria</taxon>
        <taxon>Pseudomonadati</taxon>
        <taxon>Pseudomonadota</taxon>
        <taxon>Betaproteobacteria</taxon>
        <taxon>Burkholderiales</taxon>
        <taxon>Alcaligenaceae</taxon>
        <taxon>Pigmentiphaga</taxon>
    </lineage>
</organism>
<dbReference type="EMBL" id="BAAAEN010000021">
    <property type="protein sequence ID" value="GAA0522061.1"/>
    <property type="molecule type" value="Genomic_DNA"/>
</dbReference>
<dbReference type="RefSeq" id="WP_140416912.1">
    <property type="nucleotide sequence ID" value="NZ_BAAAEN010000021.1"/>
</dbReference>
<evidence type="ECO:0000256" key="1">
    <source>
        <dbReference type="SAM" id="SignalP"/>
    </source>
</evidence>
<evidence type="ECO:0000313" key="2">
    <source>
        <dbReference type="EMBL" id="GAA0522061.1"/>
    </source>
</evidence>
<dbReference type="PROSITE" id="PS51257">
    <property type="entry name" value="PROKAR_LIPOPROTEIN"/>
    <property type="match status" value="1"/>
</dbReference>
<evidence type="ECO:0008006" key="4">
    <source>
        <dbReference type="Google" id="ProtNLM"/>
    </source>
</evidence>
<dbReference type="InterPro" id="IPR019501">
    <property type="entry name" value="Peptidase_M30_hyicolysin"/>
</dbReference>
<protein>
    <recommendedName>
        <fullName evidence="4">Peptidase M30-like protein</fullName>
    </recommendedName>
</protein>
<evidence type="ECO:0000313" key="3">
    <source>
        <dbReference type="Proteomes" id="UP001501706"/>
    </source>
</evidence>
<sequence length="553" mass="60843">MPPRLRARLLRVLSLLSILAVAACGGGEEAAGPAPPAPETGPRLAVDCSGPHCGAIDAHRYAGSGVGVWQYTNDTDDRVEVSVRIDGIPGKDVHLSYVNHSDTRQKLPPLELFLRSPYTGTAALLRAAAPAPARAGLPRPHAPYDLRALPRPRAKTASGPALARMAASASHRVGDTREWWVNDFSGGDNARAPRPTTLRRRSSLDGADRRALNIWVEDAVTAAGVITDEALDQLQERIRSTYDRITRIAGPIWAETPYENIIGAHEDLNVVIVEPLEVLGYVNFTDAYVRHYYPDFPNIQQSNEALAVYMHARSIYAPDDVYTDAIQTFSHELTHLIFWFYRGILAGDDDQLDSWLNETVAEAMKELAYHPDDAAPSDTEARFQSWLSWGQRGGFNCDLRDMYPIPLPNRACYGYSTVNALAAFLMRHYGADLLVSLLHDFSSSDSFEILDHSLRQAGGDGFPALLRRFGTSAALFPAAASPPGFGYPARHGQDVFLIPLDGARYADINTLPGRVPLYLEPYGFFPFVRPLVQGSYRETLLVPPRSSLSLVIR</sequence>
<feature type="chain" id="PRO_5046293870" description="Peptidase M30-like protein" evidence="1">
    <location>
        <begin position="23"/>
        <end position="553"/>
    </location>
</feature>
<comment type="caution">
    <text evidence="2">The sequence shown here is derived from an EMBL/GenBank/DDBJ whole genome shotgun (WGS) entry which is preliminary data.</text>
</comment>
<keyword evidence="3" id="KW-1185">Reference proteome</keyword>
<proteinExistence type="predicted"/>
<dbReference type="Pfam" id="PF10460">
    <property type="entry name" value="Peptidase_M30"/>
    <property type="match status" value="1"/>
</dbReference>